<evidence type="ECO:0000256" key="10">
    <source>
        <dbReference type="ARBA" id="ARBA00022840"/>
    </source>
</evidence>
<evidence type="ECO:0000256" key="2">
    <source>
        <dbReference type="ARBA" id="ARBA00004651"/>
    </source>
</evidence>
<dbReference type="CDD" id="cd00082">
    <property type="entry name" value="HisKA"/>
    <property type="match status" value="1"/>
</dbReference>
<accession>A0A2W5QPJ0</accession>
<dbReference type="PIRSF" id="PIRSF036431">
    <property type="entry name" value="STHK_DctB"/>
    <property type="match status" value="1"/>
</dbReference>
<dbReference type="GO" id="GO:0005886">
    <property type="term" value="C:plasma membrane"/>
    <property type="evidence" value="ECO:0007669"/>
    <property type="project" value="UniProtKB-SubCell"/>
</dbReference>
<dbReference type="SMART" id="SM00387">
    <property type="entry name" value="HATPase_c"/>
    <property type="match status" value="1"/>
</dbReference>
<keyword evidence="12" id="KW-0902">Two-component regulatory system</keyword>
<dbReference type="Pfam" id="PF02518">
    <property type="entry name" value="HATPase_c"/>
    <property type="match status" value="1"/>
</dbReference>
<comment type="caution">
    <text evidence="14">The sequence shown here is derived from an EMBL/GenBank/DDBJ whole genome shotgun (WGS) entry which is preliminary data.</text>
</comment>
<dbReference type="Gene3D" id="3.30.565.10">
    <property type="entry name" value="Histidine kinase-like ATPase, C-terminal domain"/>
    <property type="match status" value="1"/>
</dbReference>
<dbReference type="SMART" id="SM00388">
    <property type="entry name" value="HisKA"/>
    <property type="match status" value="1"/>
</dbReference>
<evidence type="ECO:0000256" key="11">
    <source>
        <dbReference type="ARBA" id="ARBA00022989"/>
    </source>
</evidence>
<dbReference type="SUPFAM" id="SSF47384">
    <property type="entry name" value="Homodimeric domain of signal transducing histidine kinase"/>
    <property type="match status" value="1"/>
</dbReference>
<keyword evidence="10" id="KW-0067">ATP-binding</keyword>
<organism evidence="14 15">
    <name type="scientific">Novosphingobium pentaromativorans</name>
    <dbReference type="NCBI Taxonomy" id="205844"/>
    <lineage>
        <taxon>Bacteria</taxon>
        <taxon>Pseudomonadati</taxon>
        <taxon>Pseudomonadota</taxon>
        <taxon>Alphaproteobacteria</taxon>
        <taxon>Sphingomonadales</taxon>
        <taxon>Sphingomonadaceae</taxon>
        <taxon>Novosphingobium</taxon>
    </lineage>
</organism>
<keyword evidence="6" id="KW-0808">Transferase</keyword>
<dbReference type="Gene3D" id="3.30.450.20">
    <property type="entry name" value="PAS domain"/>
    <property type="match status" value="2"/>
</dbReference>
<evidence type="ECO:0000256" key="7">
    <source>
        <dbReference type="ARBA" id="ARBA00022692"/>
    </source>
</evidence>
<dbReference type="PANTHER" id="PTHR43065:SF46">
    <property type="entry name" value="C4-DICARBOXYLATE TRANSPORT SENSOR PROTEIN DCTB"/>
    <property type="match status" value="1"/>
</dbReference>
<evidence type="ECO:0000256" key="6">
    <source>
        <dbReference type="ARBA" id="ARBA00022679"/>
    </source>
</evidence>
<keyword evidence="11" id="KW-0472">Membrane</keyword>
<dbReference type="InterPro" id="IPR004358">
    <property type="entry name" value="Sig_transdc_His_kin-like_C"/>
</dbReference>
<dbReference type="PROSITE" id="PS50109">
    <property type="entry name" value="HIS_KIN"/>
    <property type="match status" value="1"/>
</dbReference>
<keyword evidence="5" id="KW-0597">Phosphoprotein</keyword>
<gene>
    <name evidence="14" type="ORF">DI555_16340</name>
</gene>
<evidence type="ECO:0000256" key="1">
    <source>
        <dbReference type="ARBA" id="ARBA00000085"/>
    </source>
</evidence>
<dbReference type="InterPro" id="IPR003594">
    <property type="entry name" value="HATPase_dom"/>
</dbReference>
<evidence type="ECO:0000313" key="15">
    <source>
        <dbReference type="Proteomes" id="UP000249082"/>
    </source>
</evidence>
<evidence type="ECO:0000256" key="4">
    <source>
        <dbReference type="ARBA" id="ARBA00022475"/>
    </source>
</evidence>
<dbReference type="SUPFAM" id="SSF103190">
    <property type="entry name" value="Sensory domain-like"/>
    <property type="match status" value="1"/>
</dbReference>
<protein>
    <recommendedName>
        <fullName evidence="3">histidine kinase</fullName>
        <ecNumber evidence="3">2.7.13.3</ecNumber>
    </recommendedName>
</protein>
<evidence type="ECO:0000256" key="8">
    <source>
        <dbReference type="ARBA" id="ARBA00022741"/>
    </source>
</evidence>
<dbReference type="InterPro" id="IPR036097">
    <property type="entry name" value="HisK_dim/P_sf"/>
</dbReference>
<proteinExistence type="predicted"/>
<evidence type="ECO:0000259" key="13">
    <source>
        <dbReference type="PROSITE" id="PS50109"/>
    </source>
</evidence>
<evidence type="ECO:0000256" key="12">
    <source>
        <dbReference type="ARBA" id="ARBA00023012"/>
    </source>
</evidence>
<dbReference type="AlphaFoldDB" id="A0A2W5QPJ0"/>
<dbReference type="Gene3D" id="1.10.287.130">
    <property type="match status" value="1"/>
</dbReference>
<dbReference type="EMBL" id="QFPX01000015">
    <property type="protein sequence ID" value="PZQ53390.1"/>
    <property type="molecule type" value="Genomic_DNA"/>
</dbReference>
<dbReference type="SUPFAM" id="SSF55874">
    <property type="entry name" value="ATPase domain of HSP90 chaperone/DNA topoisomerase II/histidine kinase"/>
    <property type="match status" value="1"/>
</dbReference>
<dbReference type="InterPro" id="IPR017055">
    <property type="entry name" value="Sig_transdc_His_kinase_DctB"/>
</dbReference>
<comment type="catalytic activity">
    <reaction evidence="1">
        <text>ATP + protein L-histidine = ADP + protein N-phospho-L-histidine.</text>
        <dbReference type="EC" id="2.7.13.3"/>
    </reaction>
</comment>
<dbReference type="GO" id="GO:0005524">
    <property type="term" value="F:ATP binding"/>
    <property type="evidence" value="ECO:0007669"/>
    <property type="project" value="UniProtKB-KW"/>
</dbReference>
<dbReference type="GO" id="GO:0000155">
    <property type="term" value="F:phosphorelay sensor kinase activity"/>
    <property type="evidence" value="ECO:0007669"/>
    <property type="project" value="InterPro"/>
</dbReference>
<evidence type="ECO:0000256" key="3">
    <source>
        <dbReference type="ARBA" id="ARBA00012438"/>
    </source>
</evidence>
<dbReference type="EC" id="2.7.13.3" evidence="3"/>
<dbReference type="Gene3D" id="6.10.250.3020">
    <property type="match status" value="1"/>
</dbReference>
<dbReference type="PRINTS" id="PR00344">
    <property type="entry name" value="BCTRLSENSOR"/>
</dbReference>
<reference evidence="14 15" key="1">
    <citation type="submission" date="2017-08" db="EMBL/GenBank/DDBJ databases">
        <title>Infants hospitalized years apart are colonized by the same room-sourced microbial strains.</title>
        <authorList>
            <person name="Brooks B."/>
            <person name="Olm M.R."/>
            <person name="Firek B.A."/>
            <person name="Baker R."/>
            <person name="Thomas B.C."/>
            <person name="Morowitz M.J."/>
            <person name="Banfield J.F."/>
        </authorList>
    </citation>
    <scope>NUCLEOTIDE SEQUENCE [LARGE SCALE GENOMIC DNA]</scope>
    <source>
        <strain evidence="14">S2_005_002_R2_33</strain>
    </source>
</reference>
<feature type="domain" description="Histidine kinase" evidence="13">
    <location>
        <begin position="374"/>
        <end position="581"/>
    </location>
</feature>
<dbReference type="InterPro" id="IPR029151">
    <property type="entry name" value="Sensor-like_sf"/>
</dbReference>
<comment type="subcellular location">
    <subcellularLocation>
        <location evidence="2">Cell membrane</location>
        <topology evidence="2">Multi-pass membrane protein</topology>
    </subcellularLocation>
</comment>
<evidence type="ECO:0000256" key="5">
    <source>
        <dbReference type="ARBA" id="ARBA00022553"/>
    </source>
</evidence>
<evidence type="ECO:0000256" key="9">
    <source>
        <dbReference type="ARBA" id="ARBA00022777"/>
    </source>
</evidence>
<dbReference type="Proteomes" id="UP000249082">
    <property type="component" value="Unassembled WGS sequence"/>
</dbReference>
<keyword evidence="8" id="KW-0547">Nucleotide-binding</keyword>
<dbReference type="InterPro" id="IPR005467">
    <property type="entry name" value="His_kinase_dom"/>
</dbReference>
<name>A0A2W5QPJ0_9SPHN</name>
<dbReference type="InterPro" id="IPR003661">
    <property type="entry name" value="HisK_dim/P_dom"/>
</dbReference>
<dbReference type="InterPro" id="IPR036890">
    <property type="entry name" value="HATPase_C_sf"/>
</dbReference>
<dbReference type="PANTHER" id="PTHR43065">
    <property type="entry name" value="SENSOR HISTIDINE KINASE"/>
    <property type="match status" value="1"/>
</dbReference>
<evidence type="ECO:0000313" key="14">
    <source>
        <dbReference type="EMBL" id="PZQ53390.1"/>
    </source>
</evidence>
<keyword evidence="7" id="KW-0812">Transmembrane</keyword>
<keyword evidence="11" id="KW-1133">Transmembrane helix</keyword>
<sequence length="581" mass="62914">MTARRYLIPSLCLCALLMLGGAVVWIAGGMAASSERTRLERNAAAAAVLREAYLESEIERFRLLPVALSDDSDIVAGLAGSQAALRQVARKLETLAVTTGAAQIYLLDARGTTLASSNASTPRSFLGQNYAFRNYFRSAARQGAGAQFALGTVSERPGLYLAQRTRGGGYIVVKLEFGEIERKWARLGEITFVTGPEGIVLITSRPQWRFTTTRPLSPMARQQFRAELQSGKGSLARTPLTHMKSGIVRLDEGPRAGLLWTSEPMAMPGWHLNLLTSTDSVDRAARTARISALLALVVLAGLGWIARDRALRRAERAALASARTGELEALVAERTRELRREMEERAAGEERAEALREGLRQAKRLASLGQITAGIAHETAQPVAAIRAYAANGRQLLERGDTASVVKNLTTIERLTERIGRVTAELRGFSRKATGAVSAIPLRVPVEGSLLILRSRMSGVELTISEIPDDLHVMADAIRLEQVLVNLLQNALEALDTISAPAIAIDVEARDERVFVCVRDNGPGIPQDMQERLFTPFATSRPAGLGLGLVIASDIMADLGGGLRLVPVERGACFEMELRRA</sequence>
<keyword evidence="4" id="KW-1003">Cell membrane</keyword>
<keyword evidence="9 14" id="KW-0418">Kinase</keyword>